<dbReference type="HOGENOM" id="CLU_109462_2_1_4"/>
<dbReference type="KEGG" id="app:CAP2UW1_3306"/>
<accession>C7RIJ7</accession>
<dbReference type="EMBL" id="CP001715">
    <property type="protein sequence ID" value="ACV36571.1"/>
    <property type="molecule type" value="Genomic_DNA"/>
</dbReference>
<dbReference type="SUPFAM" id="SSF82657">
    <property type="entry name" value="BolA-like"/>
    <property type="match status" value="1"/>
</dbReference>
<dbReference type="OrthoDB" id="5296536at2"/>
<dbReference type="GO" id="GO:0016226">
    <property type="term" value="P:iron-sulfur cluster assembly"/>
    <property type="evidence" value="ECO:0007669"/>
    <property type="project" value="TreeGrafter"/>
</dbReference>
<dbReference type="Pfam" id="PF01722">
    <property type="entry name" value="BolA"/>
    <property type="match status" value="1"/>
</dbReference>
<reference evidence="2" key="2">
    <citation type="submission" date="2009-09" db="EMBL/GenBank/DDBJ databases">
        <title>Complete sequence of chromosome of Candidatus Accumulibacter phosphatis clade IIA str. UW-1.</title>
        <authorList>
            <consortium name="US DOE Joint Genome Institute"/>
            <person name="Martin H.G."/>
            <person name="Ivanova N."/>
            <person name="Kunin V."/>
            <person name="Warnecke F."/>
            <person name="Barry K."/>
            <person name="He S."/>
            <person name="Salamov A."/>
            <person name="Szeto E."/>
            <person name="Dalin E."/>
            <person name="Pangilinan J.L."/>
            <person name="Lapidus A."/>
            <person name="Lowry S."/>
            <person name="Kyrpides N.C."/>
            <person name="McMahon K.D."/>
            <person name="Hugenholtz P."/>
        </authorList>
    </citation>
    <scope>NUCLEOTIDE SEQUENCE [LARGE SCALE GENOMIC DNA]</scope>
    <source>
        <strain evidence="2">UW-1</strain>
    </source>
</reference>
<dbReference type="PANTHER" id="PTHR46230">
    <property type="match status" value="1"/>
</dbReference>
<dbReference type="eggNOG" id="COG0271">
    <property type="taxonomic scope" value="Bacteria"/>
</dbReference>
<reference evidence="2" key="1">
    <citation type="submission" date="2009-08" db="EMBL/GenBank/DDBJ databases">
        <authorList>
            <consortium name="US DOE Joint Genome Institute"/>
            <person name="Lucas S."/>
            <person name="Copeland A."/>
            <person name="Lapidus A."/>
            <person name="Glavina del Rio T."/>
            <person name="Dalin E."/>
            <person name="Tice H."/>
            <person name="Bruce D."/>
            <person name="Barry K."/>
            <person name="Pitluck S."/>
            <person name="Lowry S."/>
            <person name="Larimer F."/>
            <person name="Land M."/>
            <person name="Hauser L."/>
            <person name="Kyrpides N."/>
            <person name="Ivanova N."/>
            <person name="McMahon K.D."/>
            <person name="Hugenholtz P."/>
        </authorList>
    </citation>
    <scope>NUCLEOTIDE SEQUENCE</scope>
    <source>
        <strain evidence="2">UW-1</strain>
    </source>
</reference>
<dbReference type="AlphaFoldDB" id="C7RIJ7"/>
<evidence type="ECO:0000256" key="1">
    <source>
        <dbReference type="RuleBase" id="RU003860"/>
    </source>
</evidence>
<dbReference type="PIRSF" id="PIRSF003113">
    <property type="entry name" value="BolA"/>
    <property type="match status" value="1"/>
</dbReference>
<evidence type="ECO:0000313" key="2">
    <source>
        <dbReference type="EMBL" id="ACV36571.1"/>
    </source>
</evidence>
<organism evidence="2">
    <name type="scientific">Accumulibacter regalis</name>
    <dbReference type="NCBI Taxonomy" id="522306"/>
    <lineage>
        <taxon>Bacteria</taxon>
        <taxon>Pseudomonadati</taxon>
        <taxon>Pseudomonadota</taxon>
        <taxon>Betaproteobacteria</taxon>
        <taxon>Candidatus Accumulibacter</taxon>
    </lineage>
</organism>
<dbReference type="InterPro" id="IPR002634">
    <property type="entry name" value="BolA"/>
</dbReference>
<dbReference type="STRING" id="522306.CAP2UW1_3306"/>
<comment type="similarity">
    <text evidence="1">Belongs to the BolA/IbaG family.</text>
</comment>
<gene>
    <name evidence="2" type="ordered locus">CAP2UW1_3306</name>
</gene>
<dbReference type="InterPro" id="IPR036065">
    <property type="entry name" value="BolA-like_sf"/>
</dbReference>
<proteinExistence type="inferred from homology"/>
<sequence>MSLPAAAEAVDATVRERLALLSPIRLELIDDSARHAGHAGARGGGGHYRLLIVAAVFAGQTRLARHRVINQLLGDLIPARMHALSIKAMTPEEAASPASVAI</sequence>
<name>C7RIJ7_ACCRE</name>
<protein>
    <submittedName>
        <fullName evidence="2">BolA family protein</fullName>
    </submittedName>
</protein>
<dbReference type="Gene3D" id="3.30.300.90">
    <property type="entry name" value="BolA-like"/>
    <property type="match status" value="1"/>
</dbReference>
<dbReference type="PANTHER" id="PTHR46230:SF7">
    <property type="entry name" value="BOLA-LIKE PROTEIN 1"/>
    <property type="match status" value="1"/>
</dbReference>